<dbReference type="Pfam" id="PF11663">
    <property type="entry name" value="Toxin_YhaV"/>
    <property type="match status" value="1"/>
</dbReference>
<proteinExistence type="predicted"/>
<dbReference type="AlphaFoldDB" id="A0A8I0MJ93"/>
<sequence>MCEAAFSSFIGFESFVIAWVNDEGSLHTYGRKTDAYKILGKCSMGGNPPDDWLSVLQACQNDGKEHP</sequence>
<evidence type="ECO:0000313" key="1">
    <source>
        <dbReference type="EMBL" id="MBE0127929.1"/>
    </source>
</evidence>
<dbReference type="InterPro" id="IPR021679">
    <property type="entry name" value="Toxin_endonuclease_YhaV"/>
</dbReference>
<dbReference type="GO" id="GO:0004540">
    <property type="term" value="F:RNA nuclease activity"/>
    <property type="evidence" value="ECO:0007669"/>
    <property type="project" value="InterPro"/>
</dbReference>
<comment type="caution">
    <text evidence="1">The sequence shown here is derived from an EMBL/GenBank/DDBJ whole genome shotgun (WGS) entry which is preliminary data.</text>
</comment>
<dbReference type="GO" id="GO:0110001">
    <property type="term" value="C:toxin-antitoxin complex"/>
    <property type="evidence" value="ECO:0007669"/>
    <property type="project" value="InterPro"/>
</dbReference>
<gene>
    <name evidence="1" type="ORF">FOT72_07785</name>
</gene>
<evidence type="ECO:0000313" key="2">
    <source>
        <dbReference type="Proteomes" id="UP000656723"/>
    </source>
</evidence>
<accession>A0A8I0MJ93</accession>
<name>A0A8I0MJ93_CITAM</name>
<dbReference type="Proteomes" id="UP000656723">
    <property type="component" value="Unassembled WGS sequence"/>
</dbReference>
<protein>
    <submittedName>
        <fullName evidence="1">Type II toxin-antitoxin system YhaV family toxin</fullName>
    </submittedName>
</protein>
<reference evidence="1" key="1">
    <citation type="submission" date="2019-07" db="EMBL/GenBank/DDBJ databases">
        <title>KPC-2 carbapenem resistent Enterobacterales isolates from Germany.</title>
        <authorList>
            <person name="Yao Y."/>
            <person name="Falgenhauer L."/>
            <person name="Imirzalioglu C."/>
            <person name="Chakraborty T."/>
        </authorList>
    </citation>
    <scope>NUCLEOTIDE SEQUENCE</scope>
    <source>
        <strain evidence="1">CA13304</strain>
    </source>
</reference>
<dbReference type="EMBL" id="VKME01000008">
    <property type="protein sequence ID" value="MBE0127929.1"/>
    <property type="molecule type" value="Genomic_DNA"/>
</dbReference>
<organism evidence="1 2">
    <name type="scientific">Citrobacter amalonaticus</name>
    <dbReference type="NCBI Taxonomy" id="35703"/>
    <lineage>
        <taxon>Bacteria</taxon>
        <taxon>Pseudomonadati</taxon>
        <taxon>Pseudomonadota</taxon>
        <taxon>Gammaproteobacteria</taxon>
        <taxon>Enterobacterales</taxon>
        <taxon>Enterobacteriaceae</taxon>
        <taxon>Citrobacter</taxon>
    </lineage>
</organism>